<dbReference type="KEGG" id="ifn:GM661_16950"/>
<evidence type="ECO:0000256" key="1">
    <source>
        <dbReference type="SAM" id="Phobius"/>
    </source>
</evidence>
<dbReference type="PANTHER" id="PTHR35335:SF1">
    <property type="entry name" value="UPF0716 PROTEIN FXSA"/>
    <property type="match status" value="1"/>
</dbReference>
<dbReference type="NCBIfam" id="NF008528">
    <property type="entry name" value="PRK11463.1-2"/>
    <property type="match status" value="1"/>
</dbReference>
<feature type="transmembrane region" description="Helical" evidence="1">
    <location>
        <begin position="94"/>
        <end position="112"/>
    </location>
</feature>
<dbReference type="AlphaFoldDB" id="A0A8A7KL04"/>
<name>A0A8A7KL04_9FIRM</name>
<protein>
    <submittedName>
        <fullName evidence="2">FxsA family protein</fullName>
    </submittedName>
</protein>
<dbReference type="RefSeq" id="WP_230867853.1">
    <property type="nucleotide sequence ID" value="NZ_CP046640.1"/>
</dbReference>
<feature type="transmembrane region" description="Helical" evidence="1">
    <location>
        <begin position="69"/>
        <end position="88"/>
    </location>
</feature>
<dbReference type="InterPro" id="IPR007313">
    <property type="entry name" value="FxsA"/>
</dbReference>
<sequence>MFIKLLLAFTIIPLLELALLIKIGEYIGLIPTILLVGLTGVLGVSLARSQGFIVVRKIKESLQQGKMPADDLLAGLLILIGGTMLLTPGLLTDLTGFSLIIPFTRGYYTGFIKKRFVNYLRKNNISYSNGFNEGDDDYIDIEIEKEK</sequence>
<feature type="transmembrane region" description="Helical" evidence="1">
    <location>
        <begin position="30"/>
        <end position="48"/>
    </location>
</feature>
<evidence type="ECO:0000313" key="2">
    <source>
        <dbReference type="EMBL" id="QTL99517.1"/>
    </source>
</evidence>
<organism evidence="2 3">
    <name type="scientific">Iocasia fonsfrigidae</name>
    <dbReference type="NCBI Taxonomy" id="2682810"/>
    <lineage>
        <taxon>Bacteria</taxon>
        <taxon>Bacillati</taxon>
        <taxon>Bacillota</taxon>
        <taxon>Clostridia</taxon>
        <taxon>Halanaerobiales</taxon>
        <taxon>Halanaerobiaceae</taxon>
        <taxon>Iocasia</taxon>
    </lineage>
</organism>
<keyword evidence="1" id="KW-1133">Transmembrane helix</keyword>
<dbReference type="Proteomes" id="UP000665020">
    <property type="component" value="Chromosome"/>
</dbReference>
<reference evidence="2" key="1">
    <citation type="submission" date="2019-12" db="EMBL/GenBank/DDBJ databases">
        <authorList>
            <person name="zhang j."/>
            <person name="sun C.M."/>
        </authorList>
    </citation>
    <scope>NUCLEOTIDE SEQUENCE</scope>
    <source>
        <strain evidence="2">NS-1</strain>
    </source>
</reference>
<gene>
    <name evidence="2" type="ORF">GM661_16950</name>
</gene>
<keyword evidence="1" id="KW-0812">Transmembrane</keyword>
<dbReference type="GO" id="GO:0016020">
    <property type="term" value="C:membrane"/>
    <property type="evidence" value="ECO:0007669"/>
    <property type="project" value="InterPro"/>
</dbReference>
<proteinExistence type="predicted"/>
<accession>A0A8A7KL04</accession>
<evidence type="ECO:0000313" key="3">
    <source>
        <dbReference type="Proteomes" id="UP000665020"/>
    </source>
</evidence>
<dbReference type="PANTHER" id="PTHR35335">
    <property type="entry name" value="UPF0716 PROTEIN FXSA"/>
    <property type="match status" value="1"/>
</dbReference>
<dbReference type="Pfam" id="PF04186">
    <property type="entry name" value="FxsA"/>
    <property type="match status" value="1"/>
</dbReference>
<keyword evidence="1" id="KW-0472">Membrane</keyword>
<keyword evidence="3" id="KW-1185">Reference proteome</keyword>
<dbReference type="EMBL" id="CP046640">
    <property type="protein sequence ID" value="QTL99517.1"/>
    <property type="molecule type" value="Genomic_DNA"/>
</dbReference>